<name>M4DDP7_BRACM</name>
<keyword evidence="3" id="KW-1185">Reference proteome</keyword>
<feature type="compositionally biased region" description="Polar residues" evidence="1">
    <location>
        <begin position="46"/>
        <end position="60"/>
    </location>
</feature>
<reference evidence="2" key="3">
    <citation type="submission" date="2023-03" db="UniProtKB">
        <authorList>
            <consortium name="EnsemblPlants"/>
        </authorList>
    </citation>
    <scope>IDENTIFICATION</scope>
    <source>
        <strain evidence="2">cv. Chiifu-401-42</strain>
    </source>
</reference>
<evidence type="ECO:0000256" key="1">
    <source>
        <dbReference type="SAM" id="MobiDB-lite"/>
    </source>
</evidence>
<evidence type="ECO:0000313" key="2">
    <source>
        <dbReference type="EnsemblPlants" id="Bra014615.1-P"/>
    </source>
</evidence>
<reference evidence="2 3" key="1">
    <citation type="journal article" date="2011" name="Nat. Genet.">
        <title>The genome of the mesopolyploid crop species Brassica rapa.</title>
        <authorList>
            <consortium name="Brassica rapa Genome Sequencing Project Consortium"/>
            <person name="Wang X."/>
            <person name="Wang H."/>
            <person name="Wang J."/>
            <person name="Sun R."/>
            <person name="Wu J."/>
            <person name="Liu S."/>
            <person name="Bai Y."/>
            <person name="Mun J.H."/>
            <person name="Bancroft I."/>
            <person name="Cheng F."/>
            <person name="Huang S."/>
            <person name="Li X."/>
            <person name="Hua W."/>
            <person name="Wang J."/>
            <person name="Wang X."/>
            <person name="Freeling M."/>
            <person name="Pires J.C."/>
            <person name="Paterson A.H."/>
            <person name="Chalhoub B."/>
            <person name="Wang B."/>
            <person name="Hayward A."/>
            <person name="Sharpe A.G."/>
            <person name="Park B.S."/>
            <person name="Weisshaar B."/>
            <person name="Liu B."/>
            <person name="Li B."/>
            <person name="Liu B."/>
            <person name="Tong C."/>
            <person name="Song C."/>
            <person name="Duran C."/>
            <person name="Peng C."/>
            <person name="Geng C."/>
            <person name="Koh C."/>
            <person name="Lin C."/>
            <person name="Edwards D."/>
            <person name="Mu D."/>
            <person name="Shen D."/>
            <person name="Soumpourou E."/>
            <person name="Li F."/>
            <person name="Fraser F."/>
            <person name="Conant G."/>
            <person name="Lassalle G."/>
            <person name="King G.J."/>
            <person name="Bonnema G."/>
            <person name="Tang H."/>
            <person name="Wang H."/>
            <person name="Belcram H."/>
            <person name="Zhou H."/>
            <person name="Hirakawa H."/>
            <person name="Abe H."/>
            <person name="Guo H."/>
            <person name="Wang H."/>
            <person name="Jin H."/>
            <person name="Parkin I.A."/>
            <person name="Batley J."/>
            <person name="Kim J.S."/>
            <person name="Just J."/>
            <person name="Li J."/>
            <person name="Xu J."/>
            <person name="Deng J."/>
            <person name="Kim J.A."/>
            <person name="Li J."/>
            <person name="Yu J."/>
            <person name="Meng J."/>
            <person name="Wang J."/>
            <person name="Min J."/>
            <person name="Poulain J."/>
            <person name="Wang J."/>
            <person name="Hatakeyama K."/>
            <person name="Wu K."/>
            <person name="Wang L."/>
            <person name="Fang L."/>
            <person name="Trick M."/>
            <person name="Links M.G."/>
            <person name="Zhao M."/>
            <person name="Jin M."/>
            <person name="Ramchiary N."/>
            <person name="Drou N."/>
            <person name="Berkman P.J."/>
            <person name="Cai Q."/>
            <person name="Huang Q."/>
            <person name="Li R."/>
            <person name="Tabata S."/>
            <person name="Cheng S."/>
            <person name="Zhang S."/>
            <person name="Zhang S."/>
            <person name="Huang S."/>
            <person name="Sato S."/>
            <person name="Sun S."/>
            <person name="Kwon S.J."/>
            <person name="Choi S.R."/>
            <person name="Lee T.H."/>
            <person name="Fan W."/>
            <person name="Zhao X."/>
            <person name="Tan X."/>
            <person name="Xu X."/>
            <person name="Wang Y."/>
            <person name="Qiu Y."/>
            <person name="Yin Y."/>
            <person name="Li Y."/>
            <person name="Du Y."/>
            <person name="Liao Y."/>
            <person name="Lim Y."/>
            <person name="Narusaka Y."/>
            <person name="Wang Y."/>
            <person name="Wang Z."/>
            <person name="Li Z."/>
            <person name="Wang Z."/>
            <person name="Xiong Z."/>
            <person name="Zhang Z."/>
        </authorList>
    </citation>
    <scope>NUCLEOTIDE SEQUENCE [LARGE SCALE GENOMIC DNA]</scope>
    <source>
        <strain evidence="2 3">cv. Chiifu-401-42</strain>
    </source>
</reference>
<reference evidence="2 3" key="2">
    <citation type="journal article" date="2018" name="Hortic Res">
        <title>Improved Brassica rapa reference genome by single-molecule sequencing and chromosome conformation capture technologies.</title>
        <authorList>
            <person name="Zhang L."/>
            <person name="Cai X."/>
            <person name="Wu J."/>
            <person name="Liu M."/>
            <person name="Grob S."/>
            <person name="Cheng F."/>
            <person name="Liang J."/>
            <person name="Cai C."/>
            <person name="Liu Z."/>
            <person name="Liu B."/>
            <person name="Wang F."/>
            <person name="Li S."/>
            <person name="Liu F."/>
            <person name="Li X."/>
            <person name="Cheng L."/>
            <person name="Yang W."/>
            <person name="Li M.H."/>
            <person name="Grossniklaus U."/>
            <person name="Zheng H."/>
            <person name="Wang X."/>
        </authorList>
    </citation>
    <scope>NUCLEOTIDE SEQUENCE [LARGE SCALE GENOMIC DNA]</scope>
    <source>
        <strain evidence="2 3">cv. Chiifu-401-42</strain>
    </source>
</reference>
<sequence length="205" mass="22958">MNCENFLSNPDGTITFTWKNSEAFTQTDRTQDLDQDVEQTQHGDQDDQISPTEVQPFSRSRSTDRAVYRIDPRAPGRDLRMDPRPDDQISQTTGVLPRPIRHSRANSQARTHDHREESDSGLSLSFLARLGRTARPDQADHDLSNHFDDFMMIDASNYSKGRILKLSEDLGRAISSSVQGSSTINHAGSLTSILLLTADDLITTE</sequence>
<evidence type="ECO:0000313" key="3">
    <source>
        <dbReference type="Proteomes" id="UP000011750"/>
    </source>
</evidence>
<proteinExistence type="predicted"/>
<accession>M4DDP7</accession>
<organism evidence="2 3">
    <name type="scientific">Brassica campestris</name>
    <name type="common">Field mustard</name>
    <dbReference type="NCBI Taxonomy" id="3711"/>
    <lineage>
        <taxon>Eukaryota</taxon>
        <taxon>Viridiplantae</taxon>
        <taxon>Streptophyta</taxon>
        <taxon>Embryophyta</taxon>
        <taxon>Tracheophyta</taxon>
        <taxon>Spermatophyta</taxon>
        <taxon>Magnoliopsida</taxon>
        <taxon>eudicotyledons</taxon>
        <taxon>Gunneridae</taxon>
        <taxon>Pentapetalae</taxon>
        <taxon>rosids</taxon>
        <taxon>malvids</taxon>
        <taxon>Brassicales</taxon>
        <taxon>Brassicaceae</taxon>
        <taxon>Brassiceae</taxon>
        <taxon>Brassica</taxon>
    </lineage>
</organism>
<dbReference type="Gramene" id="Bra014615.1">
    <property type="protein sequence ID" value="Bra014615.1-P"/>
    <property type="gene ID" value="Bra014615"/>
</dbReference>
<dbReference type="AlphaFoldDB" id="M4DDP7"/>
<dbReference type="InParanoid" id="M4DDP7"/>
<feature type="region of interest" description="Disordered" evidence="1">
    <location>
        <begin position="28"/>
        <end position="121"/>
    </location>
</feature>
<feature type="compositionally biased region" description="Basic and acidic residues" evidence="1">
    <location>
        <begin position="61"/>
        <end position="87"/>
    </location>
</feature>
<protein>
    <submittedName>
        <fullName evidence="2">Uncharacterized protein</fullName>
    </submittedName>
</protein>
<dbReference type="OMA" id="MNCENFL"/>
<dbReference type="HOGENOM" id="CLU_098806_0_0_1"/>
<dbReference type="Proteomes" id="UP000011750">
    <property type="component" value="Chromosome A04"/>
</dbReference>
<dbReference type="EnsemblPlants" id="Bra014615.1">
    <property type="protein sequence ID" value="Bra014615.1-P"/>
    <property type="gene ID" value="Bra014615"/>
</dbReference>